<evidence type="ECO:0000256" key="7">
    <source>
        <dbReference type="SAM" id="Phobius"/>
    </source>
</evidence>
<dbReference type="Gene3D" id="1.10.4160.10">
    <property type="entry name" value="Hydantoin permease"/>
    <property type="match status" value="1"/>
</dbReference>
<dbReference type="Pfam" id="PF02133">
    <property type="entry name" value="Transp_cyt_pur"/>
    <property type="match status" value="1"/>
</dbReference>
<feature type="transmembrane region" description="Helical" evidence="7">
    <location>
        <begin position="151"/>
        <end position="172"/>
    </location>
</feature>
<feature type="transmembrane region" description="Helical" evidence="7">
    <location>
        <begin position="220"/>
        <end position="238"/>
    </location>
</feature>
<sequence length="466" mass="50444">MSTKTDTLTIDGKNNQQSHENDSLKPNTEKDRTLGPFGYMSMWVGDGVNMGNMTLGASIIVLGVATLNAVQTFAAALIAIGIISIIFALNDRLGYRTGIPYVVQLRMSFGEKGTIVSSLLRGVPAVIWYGIQSWIGATALNEIVKIASGGSIDNVAICFIILQSFQIVLSMFGFHAIKWVETVASVVLMLIIAFVAVVLLKDHSTVIADSWVSAEGSWGLPFFGFIMVFMGNYAAIFLSAADYSRELKSGISDKKRGLFYFLPIAISYGSVIVVGAMLATATGFTNPARALPALIDNTFITIFISAFIVFGSVAVNMVANIVSPTYVIQLFTKLDYKIAVIITGLLGMVSFPWLLVQDSSAKGLDMFVLIYSAFLGPLVAILLVEYYLLRKQKVDVEKLYEKGGQFAGSNPAAFTAMLIGAAAAFSFVDLAWIIGFVVAGISYILLSKYAFKGSRFKKDTIFEDNK</sequence>
<evidence type="ECO:0000256" key="6">
    <source>
        <dbReference type="SAM" id="MobiDB-lite"/>
    </source>
</evidence>
<dbReference type="InterPro" id="IPR001248">
    <property type="entry name" value="Pur-cyt_permease"/>
</dbReference>
<dbReference type="RefSeq" id="WP_149472951.1">
    <property type="nucleotide sequence ID" value="NZ_JAGGMB010000003.1"/>
</dbReference>
<dbReference type="GO" id="GO:0015205">
    <property type="term" value="F:nucleobase transmembrane transporter activity"/>
    <property type="evidence" value="ECO:0007669"/>
    <property type="project" value="TreeGrafter"/>
</dbReference>
<feature type="region of interest" description="Disordered" evidence="6">
    <location>
        <begin position="1"/>
        <end position="32"/>
    </location>
</feature>
<proteinExistence type="inferred from homology"/>
<gene>
    <name evidence="8" type="ORF">J2Z64_001239</name>
</gene>
<comment type="subcellular location">
    <subcellularLocation>
        <location evidence="1">Membrane</location>
        <topology evidence="1">Multi-pass membrane protein</topology>
    </subcellularLocation>
</comment>
<feature type="compositionally biased region" description="Basic and acidic residues" evidence="6">
    <location>
        <begin position="19"/>
        <end position="32"/>
    </location>
</feature>
<feature type="compositionally biased region" description="Polar residues" evidence="6">
    <location>
        <begin position="1"/>
        <end position="18"/>
    </location>
</feature>
<evidence type="ECO:0000256" key="2">
    <source>
        <dbReference type="ARBA" id="ARBA00008974"/>
    </source>
</evidence>
<dbReference type="CDD" id="cd10323">
    <property type="entry name" value="SLC-NCS1sbd"/>
    <property type="match status" value="1"/>
</dbReference>
<evidence type="ECO:0000313" key="9">
    <source>
        <dbReference type="Proteomes" id="UP001138793"/>
    </source>
</evidence>
<feature type="transmembrane region" description="Helical" evidence="7">
    <location>
        <begin position="258"/>
        <end position="279"/>
    </location>
</feature>
<dbReference type="PANTHER" id="PTHR30618:SF0">
    <property type="entry name" value="PURINE-URACIL PERMEASE NCS1"/>
    <property type="match status" value="1"/>
</dbReference>
<dbReference type="Proteomes" id="UP001138793">
    <property type="component" value="Unassembled WGS sequence"/>
</dbReference>
<feature type="transmembrane region" description="Helical" evidence="7">
    <location>
        <begin position="334"/>
        <end position="356"/>
    </location>
</feature>
<evidence type="ECO:0000256" key="1">
    <source>
        <dbReference type="ARBA" id="ARBA00004141"/>
    </source>
</evidence>
<keyword evidence="4 7" id="KW-1133">Transmembrane helix</keyword>
<evidence type="ECO:0000256" key="3">
    <source>
        <dbReference type="ARBA" id="ARBA00022692"/>
    </source>
</evidence>
<dbReference type="OrthoDB" id="9780088at2"/>
<protein>
    <submittedName>
        <fullName evidence="8">NCS1 family nucleobase:cation symporter-1</fullName>
    </submittedName>
</protein>
<evidence type="ECO:0000256" key="4">
    <source>
        <dbReference type="ARBA" id="ARBA00022989"/>
    </source>
</evidence>
<name>A0A9X1CFS5_9BACI</name>
<dbReference type="GO" id="GO:0005886">
    <property type="term" value="C:plasma membrane"/>
    <property type="evidence" value="ECO:0007669"/>
    <property type="project" value="TreeGrafter"/>
</dbReference>
<feature type="transmembrane region" description="Helical" evidence="7">
    <location>
        <begin position="59"/>
        <end position="89"/>
    </location>
</feature>
<evidence type="ECO:0000313" key="8">
    <source>
        <dbReference type="EMBL" id="MBP2077008.1"/>
    </source>
</evidence>
<keyword evidence="9" id="KW-1185">Reference proteome</keyword>
<dbReference type="EMBL" id="JAGGMB010000003">
    <property type="protein sequence ID" value="MBP2077008.1"/>
    <property type="molecule type" value="Genomic_DNA"/>
</dbReference>
<comment type="similarity">
    <text evidence="2">Belongs to the purine-cytosine permease (2.A.39) family.</text>
</comment>
<reference evidence="8" key="1">
    <citation type="submission" date="2021-03" db="EMBL/GenBank/DDBJ databases">
        <title>Genomic Encyclopedia of Type Strains, Phase IV (KMG-IV): sequencing the most valuable type-strain genomes for metagenomic binning, comparative biology and taxonomic classification.</title>
        <authorList>
            <person name="Goeker M."/>
        </authorList>
    </citation>
    <scope>NUCLEOTIDE SEQUENCE</scope>
    <source>
        <strain evidence="8">DSM 107338</strain>
    </source>
</reference>
<feature type="transmembrane region" description="Helical" evidence="7">
    <location>
        <begin position="109"/>
        <end position="131"/>
    </location>
</feature>
<accession>A0A9X1CFS5</accession>
<keyword evidence="3 7" id="KW-0812">Transmembrane</keyword>
<evidence type="ECO:0000256" key="5">
    <source>
        <dbReference type="ARBA" id="ARBA00023136"/>
    </source>
</evidence>
<feature type="transmembrane region" description="Helical" evidence="7">
    <location>
        <begin position="433"/>
        <end position="451"/>
    </location>
</feature>
<comment type="caution">
    <text evidence="8">The sequence shown here is derived from an EMBL/GenBank/DDBJ whole genome shotgun (WGS) entry which is preliminary data.</text>
</comment>
<dbReference type="PANTHER" id="PTHR30618">
    <property type="entry name" value="NCS1 FAMILY PURINE/PYRIMIDINE TRANSPORTER"/>
    <property type="match status" value="1"/>
</dbReference>
<dbReference type="InterPro" id="IPR045225">
    <property type="entry name" value="Uracil/uridine/allantoin_perm"/>
</dbReference>
<feature type="transmembrane region" description="Helical" evidence="7">
    <location>
        <begin position="410"/>
        <end position="427"/>
    </location>
</feature>
<keyword evidence="5 7" id="KW-0472">Membrane</keyword>
<organism evidence="8 9">
    <name type="scientific">Oceanobacillus polygoni</name>
    <dbReference type="NCBI Taxonomy" id="1235259"/>
    <lineage>
        <taxon>Bacteria</taxon>
        <taxon>Bacillati</taxon>
        <taxon>Bacillota</taxon>
        <taxon>Bacilli</taxon>
        <taxon>Bacillales</taxon>
        <taxon>Bacillaceae</taxon>
        <taxon>Oceanobacillus</taxon>
    </lineage>
</organism>
<feature type="transmembrane region" description="Helical" evidence="7">
    <location>
        <begin position="179"/>
        <end position="200"/>
    </location>
</feature>
<dbReference type="AlphaFoldDB" id="A0A9X1CFS5"/>
<feature type="transmembrane region" description="Helical" evidence="7">
    <location>
        <begin position="368"/>
        <end position="389"/>
    </location>
</feature>
<feature type="transmembrane region" description="Helical" evidence="7">
    <location>
        <begin position="299"/>
        <end position="322"/>
    </location>
</feature>